<protein>
    <submittedName>
        <fullName evidence="2">Uncharacterized protein</fullName>
    </submittedName>
</protein>
<evidence type="ECO:0000256" key="1">
    <source>
        <dbReference type="SAM" id="MobiDB-lite"/>
    </source>
</evidence>
<feature type="compositionally biased region" description="Basic and acidic residues" evidence="1">
    <location>
        <begin position="22"/>
        <end position="42"/>
    </location>
</feature>
<comment type="caution">
    <text evidence="2">The sequence shown here is derived from an EMBL/GenBank/DDBJ whole genome shotgun (WGS) entry which is preliminary data.</text>
</comment>
<sequence length="61" mass="6803">MIPDPSKSKRCNPCSAIFAGRKKERENRRAEARETAKKDLRSGDAFGSGKKIVKANVKVNR</sequence>
<gene>
    <name evidence="2" type="ORF">AKJ65_02850</name>
</gene>
<feature type="region of interest" description="Disordered" evidence="1">
    <location>
        <begin position="22"/>
        <end position="46"/>
    </location>
</feature>
<keyword evidence="3" id="KW-1185">Reference proteome</keyword>
<accession>A0A133ULD2</accession>
<proteinExistence type="predicted"/>
<name>A0A133ULD2_9EURY</name>
<organism evidence="2 3">
    <name type="scientific">candidate division MSBL1 archaeon SCGC-AAA259E19</name>
    <dbReference type="NCBI Taxonomy" id="1698264"/>
    <lineage>
        <taxon>Archaea</taxon>
        <taxon>Methanobacteriati</taxon>
        <taxon>Methanobacteriota</taxon>
        <taxon>candidate division MSBL1</taxon>
    </lineage>
</organism>
<evidence type="ECO:0000313" key="2">
    <source>
        <dbReference type="EMBL" id="KXA94997.1"/>
    </source>
</evidence>
<dbReference type="Proteomes" id="UP000070284">
    <property type="component" value="Unassembled WGS sequence"/>
</dbReference>
<dbReference type="AlphaFoldDB" id="A0A133ULD2"/>
<dbReference type="EMBL" id="LHXO01000029">
    <property type="protein sequence ID" value="KXA94997.1"/>
    <property type="molecule type" value="Genomic_DNA"/>
</dbReference>
<evidence type="ECO:0000313" key="3">
    <source>
        <dbReference type="Proteomes" id="UP000070284"/>
    </source>
</evidence>
<reference evidence="2 3" key="1">
    <citation type="journal article" date="2016" name="Sci. Rep.">
        <title>Metabolic traits of an uncultured archaeal lineage -MSBL1- from brine pools of the Red Sea.</title>
        <authorList>
            <person name="Mwirichia R."/>
            <person name="Alam I."/>
            <person name="Rashid M."/>
            <person name="Vinu M."/>
            <person name="Ba-Alawi W."/>
            <person name="Anthony Kamau A."/>
            <person name="Kamanda Ngugi D."/>
            <person name="Goker M."/>
            <person name="Klenk H.P."/>
            <person name="Bajic V."/>
            <person name="Stingl U."/>
        </authorList>
    </citation>
    <scope>NUCLEOTIDE SEQUENCE [LARGE SCALE GENOMIC DNA]</scope>
    <source>
        <strain evidence="2">SCGC-AAA259E19</strain>
    </source>
</reference>